<dbReference type="Gene3D" id="2.130.10.10">
    <property type="entry name" value="YVTN repeat-like/Quinoprotein amine dehydrogenase"/>
    <property type="match status" value="2"/>
</dbReference>
<dbReference type="EMBL" id="SFCI01001731">
    <property type="protein sequence ID" value="TFY75072.1"/>
    <property type="molecule type" value="Genomic_DNA"/>
</dbReference>
<dbReference type="GO" id="GO:0032040">
    <property type="term" value="C:small-subunit processome"/>
    <property type="evidence" value="ECO:0007669"/>
    <property type="project" value="InterPro"/>
</dbReference>
<dbReference type="PANTHER" id="PTHR22840:SF12">
    <property type="entry name" value="WD REPEAT-CONTAINING PROTEIN 36"/>
    <property type="match status" value="1"/>
</dbReference>
<dbReference type="InterPro" id="IPR015943">
    <property type="entry name" value="WD40/YVTN_repeat-like_dom_sf"/>
</dbReference>
<dbReference type="Proteomes" id="UP000298061">
    <property type="component" value="Unassembled WGS sequence"/>
</dbReference>
<dbReference type="Pfam" id="PF04192">
    <property type="entry name" value="Utp21"/>
    <property type="match status" value="1"/>
</dbReference>
<dbReference type="OrthoDB" id="10250769at2759"/>
<sequence length="380" mass="42497">MTGVLILLAQSVCMSTCRNFGFIGSSTGDIIMYNMQSGSQRRSFDLGKRPGSRKERRSMTGIATDTLNRTVIASTLDGTLCFFDFFTAKLVHSVQFPAAITWIDLHLDSVIRTFDIPTGRLIDSFKTPNVARSASFSPTSDFLATSHVDSVAVHLWANCAQYGDVSLRSSTGLKATSLKLEQDLSILNDKLVTLTLLPPSRWQMLLRFGTTQWNKAKEPPKALEYAPFFLLLLSKPDSASTNEKQATCKNMTKRLQNTTVESAFLKNYPAVQMTTLFFRYAESLSPAATDAEIQSLTTLDDLQLFFRVLTGCLRCRRDFEAMQMYPNMLLRKHSDMLQANAEVRDALEGLLRLQKQESERMLDLIAASVGTLTFLRDTIS</sequence>
<keyword evidence="4" id="KW-1185">Reference proteome</keyword>
<comment type="caution">
    <text evidence="3">The sequence shown here is derived from an EMBL/GenBank/DDBJ whole genome shotgun (WGS) entry which is preliminary data.</text>
</comment>
<dbReference type="GO" id="GO:0006364">
    <property type="term" value="P:rRNA processing"/>
    <property type="evidence" value="ECO:0007669"/>
    <property type="project" value="InterPro"/>
</dbReference>
<protein>
    <recommendedName>
        <fullName evidence="2">WDR36/Utp21 C-terminal domain-containing protein</fullName>
    </recommendedName>
</protein>
<evidence type="ECO:0000313" key="4">
    <source>
        <dbReference type="Proteomes" id="UP000298061"/>
    </source>
</evidence>
<evidence type="ECO:0000256" key="1">
    <source>
        <dbReference type="SAM" id="SignalP"/>
    </source>
</evidence>
<proteinExistence type="predicted"/>
<evidence type="ECO:0000313" key="3">
    <source>
        <dbReference type="EMBL" id="TFY75072.1"/>
    </source>
</evidence>
<name>A0A4Y9ZK06_9AGAM</name>
<dbReference type="GO" id="GO:0034388">
    <property type="term" value="C:Pwp2p-containing subcomplex of 90S preribosome"/>
    <property type="evidence" value="ECO:0007669"/>
    <property type="project" value="TreeGrafter"/>
</dbReference>
<gene>
    <name evidence="3" type="ORF">EWM64_g8940</name>
</gene>
<dbReference type="STRING" id="135208.A0A4Y9ZK06"/>
<feature type="signal peptide" evidence="1">
    <location>
        <begin position="1"/>
        <end position="17"/>
    </location>
</feature>
<dbReference type="InterPro" id="IPR011047">
    <property type="entry name" value="Quinoprotein_ADH-like_sf"/>
</dbReference>
<dbReference type="PANTHER" id="PTHR22840">
    <property type="entry name" value="WD REPEAT-CONTAINING PROTEIN 36"/>
    <property type="match status" value="1"/>
</dbReference>
<keyword evidence="1" id="KW-0732">Signal</keyword>
<accession>A0A4Y9ZK06</accession>
<dbReference type="AlphaFoldDB" id="A0A4Y9ZK06"/>
<evidence type="ECO:0000259" key="2">
    <source>
        <dbReference type="Pfam" id="PF04192"/>
    </source>
</evidence>
<feature type="domain" description="WDR36/Utp21 C-terminal" evidence="2">
    <location>
        <begin position="187"/>
        <end position="376"/>
    </location>
</feature>
<feature type="chain" id="PRO_5021244335" description="WDR36/Utp21 C-terminal domain-containing protein" evidence="1">
    <location>
        <begin position="18"/>
        <end position="380"/>
    </location>
</feature>
<organism evidence="3 4">
    <name type="scientific">Hericium alpestre</name>
    <dbReference type="NCBI Taxonomy" id="135208"/>
    <lineage>
        <taxon>Eukaryota</taxon>
        <taxon>Fungi</taxon>
        <taxon>Dikarya</taxon>
        <taxon>Basidiomycota</taxon>
        <taxon>Agaricomycotina</taxon>
        <taxon>Agaricomycetes</taxon>
        <taxon>Russulales</taxon>
        <taxon>Hericiaceae</taxon>
        <taxon>Hericium</taxon>
    </lineage>
</organism>
<reference evidence="3 4" key="1">
    <citation type="submission" date="2019-02" db="EMBL/GenBank/DDBJ databases">
        <title>Genome sequencing of the rare red list fungi Hericium alpestre (H. flagellum).</title>
        <authorList>
            <person name="Buettner E."/>
            <person name="Kellner H."/>
        </authorList>
    </citation>
    <scope>NUCLEOTIDE SEQUENCE [LARGE SCALE GENOMIC DNA]</scope>
    <source>
        <strain evidence="3 4">DSM 108284</strain>
    </source>
</reference>
<dbReference type="InterPro" id="IPR007319">
    <property type="entry name" value="WDR36/Utp21_C"/>
</dbReference>
<dbReference type="SUPFAM" id="SSF50998">
    <property type="entry name" value="Quinoprotein alcohol dehydrogenase-like"/>
    <property type="match status" value="1"/>
</dbReference>